<keyword evidence="2" id="KW-1133">Transmembrane helix</keyword>
<keyword evidence="2" id="KW-0472">Membrane</keyword>
<gene>
    <name evidence="3" type="ORF">Mam01_37480</name>
</gene>
<evidence type="ECO:0000256" key="2">
    <source>
        <dbReference type="SAM" id="Phobius"/>
    </source>
</evidence>
<protein>
    <submittedName>
        <fullName evidence="3">Uncharacterized protein</fullName>
    </submittedName>
</protein>
<keyword evidence="2" id="KW-0812">Transmembrane</keyword>
<evidence type="ECO:0000256" key="1">
    <source>
        <dbReference type="SAM" id="MobiDB-lite"/>
    </source>
</evidence>
<keyword evidence="4" id="KW-1185">Reference proteome</keyword>
<sequence>MPVVAIAPGRVNGVRDRPAAVRVLVPLALAIVTVLAIAIAWSVAPPAADAVALRADGGDRNGNRALVRVGNGIDNTSHLAVGSARNGGIQQQTIGVGGVSNAQSTACRRWFRRCEATQRIWASEQEFSGGISPKSRRDAKKTAMRSVRR</sequence>
<organism evidence="3 4">
    <name type="scientific">Microbispora amethystogenes</name>
    <dbReference type="NCBI Taxonomy" id="1427754"/>
    <lineage>
        <taxon>Bacteria</taxon>
        <taxon>Bacillati</taxon>
        <taxon>Actinomycetota</taxon>
        <taxon>Actinomycetes</taxon>
        <taxon>Streptosporangiales</taxon>
        <taxon>Streptosporangiaceae</taxon>
        <taxon>Microbispora</taxon>
    </lineage>
</organism>
<feature type="compositionally biased region" description="Basic residues" evidence="1">
    <location>
        <begin position="137"/>
        <end position="149"/>
    </location>
</feature>
<comment type="caution">
    <text evidence="3">The sequence shown here is derived from an EMBL/GenBank/DDBJ whole genome shotgun (WGS) entry which is preliminary data.</text>
</comment>
<dbReference type="Proteomes" id="UP000651728">
    <property type="component" value="Unassembled WGS sequence"/>
</dbReference>
<feature type="transmembrane region" description="Helical" evidence="2">
    <location>
        <begin position="20"/>
        <end position="44"/>
    </location>
</feature>
<evidence type="ECO:0000313" key="4">
    <source>
        <dbReference type="Proteomes" id="UP000651728"/>
    </source>
</evidence>
<reference evidence="3 4" key="1">
    <citation type="submission" date="2021-01" db="EMBL/GenBank/DDBJ databases">
        <title>Whole genome shotgun sequence of Microbispora amethystogenes NBRC 101907.</title>
        <authorList>
            <person name="Komaki H."/>
            <person name="Tamura T."/>
        </authorList>
    </citation>
    <scope>NUCLEOTIDE SEQUENCE [LARGE SCALE GENOMIC DNA]</scope>
    <source>
        <strain evidence="3 4">NBRC 101907</strain>
    </source>
</reference>
<name>A0ABQ4FFI8_9ACTN</name>
<evidence type="ECO:0000313" key="3">
    <source>
        <dbReference type="EMBL" id="GIH33584.1"/>
    </source>
</evidence>
<feature type="region of interest" description="Disordered" evidence="1">
    <location>
        <begin position="127"/>
        <end position="149"/>
    </location>
</feature>
<dbReference type="EMBL" id="BOOB01000026">
    <property type="protein sequence ID" value="GIH33584.1"/>
    <property type="molecule type" value="Genomic_DNA"/>
</dbReference>
<accession>A0ABQ4FFI8</accession>
<proteinExistence type="predicted"/>